<dbReference type="GO" id="GO:0046872">
    <property type="term" value="F:metal ion binding"/>
    <property type="evidence" value="ECO:0007669"/>
    <property type="project" value="UniProtKB-KW"/>
</dbReference>
<feature type="compositionally biased region" description="Polar residues" evidence="3">
    <location>
        <begin position="2535"/>
        <end position="2567"/>
    </location>
</feature>
<feature type="compositionally biased region" description="Basic and acidic residues" evidence="3">
    <location>
        <begin position="3304"/>
        <end position="3316"/>
    </location>
</feature>
<dbReference type="GO" id="GO:0061775">
    <property type="term" value="F:cohesin loader activity"/>
    <property type="evidence" value="ECO:0007669"/>
    <property type="project" value="InterPro"/>
</dbReference>
<feature type="region of interest" description="Disordered" evidence="3">
    <location>
        <begin position="2195"/>
        <end position="2215"/>
    </location>
</feature>
<dbReference type="GO" id="GO:0010468">
    <property type="term" value="P:regulation of gene expression"/>
    <property type="evidence" value="ECO:0007669"/>
    <property type="project" value="InterPro"/>
</dbReference>
<feature type="domain" description="Phorbol-ester/DAG-type" evidence="4">
    <location>
        <begin position="927"/>
        <end position="976"/>
    </location>
</feature>
<reference evidence="5" key="1">
    <citation type="submission" date="2021-11" db="EMBL/GenBank/DDBJ databases">
        <authorList>
            <person name="Herlambang A."/>
            <person name="Guo Y."/>
            <person name="Takashima Y."/>
            <person name="Nishizawa T."/>
        </authorList>
    </citation>
    <scope>NUCLEOTIDE SEQUENCE</scope>
    <source>
        <strain evidence="5">E1425</strain>
    </source>
</reference>
<feature type="compositionally biased region" description="Polar residues" evidence="3">
    <location>
        <begin position="1602"/>
        <end position="1611"/>
    </location>
</feature>
<feature type="compositionally biased region" description="Basic residues" evidence="3">
    <location>
        <begin position="2032"/>
        <end position="2046"/>
    </location>
</feature>
<dbReference type="GO" id="GO:0071169">
    <property type="term" value="P:establishment of protein localization to chromatin"/>
    <property type="evidence" value="ECO:0007669"/>
    <property type="project" value="TreeGrafter"/>
</dbReference>
<dbReference type="GO" id="GO:0034087">
    <property type="term" value="P:establishment of mitotic sister chromatid cohesion"/>
    <property type="evidence" value="ECO:0007669"/>
    <property type="project" value="TreeGrafter"/>
</dbReference>
<keyword evidence="1" id="KW-0479">Metal-binding</keyword>
<feature type="region of interest" description="Disordered" evidence="3">
    <location>
        <begin position="2236"/>
        <end position="2292"/>
    </location>
</feature>
<dbReference type="PROSITE" id="PS00479">
    <property type="entry name" value="ZF_DAG_PE_1"/>
    <property type="match status" value="1"/>
</dbReference>
<dbReference type="OrthoDB" id="6270916at2759"/>
<dbReference type="PANTHER" id="PTHR21704">
    <property type="entry name" value="NIPPED-B-LIKE PROTEIN DELANGIN SCC2-RELATED"/>
    <property type="match status" value="1"/>
</dbReference>
<feature type="compositionally biased region" description="Polar residues" evidence="3">
    <location>
        <begin position="2047"/>
        <end position="2062"/>
    </location>
</feature>
<feature type="compositionally biased region" description="Low complexity" evidence="3">
    <location>
        <begin position="230"/>
        <end position="243"/>
    </location>
</feature>
<organism evidence="5 6">
    <name type="scientific">Entomortierella parvispora</name>
    <dbReference type="NCBI Taxonomy" id="205924"/>
    <lineage>
        <taxon>Eukaryota</taxon>
        <taxon>Fungi</taxon>
        <taxon>Fungi incertae sedis</taxon>
        <taxon>Mucoromycota</taxon>
        <taxon>Mortierellomycotina</taxon>
        <taxon>Mortierellomycetes</taxon>
        <taxon>Mortierellales</taxon>
        <taxon>Mortierellaceae</taxon>
        <taxon>Entomortierella</taxon>
    </lineage>
</organism>
<feature type="compositionally biased region" description="Polar residues" evidence="3">
    <location>
        <begin position="14"/>
        <end position="27"/>
    </location>
</feature>
<feature type="compositionally biased region" description="Polar residues" evidence="3">
    <location>
        <begin position="2468"/>
        <end position="2491"/>
    </location>
</feature>
<dbReference type="SUPFAM" id="SSF57889">
    <property type="entry name" value="Cysteine-rich domain"/>
    <property type="match status" value="1"/>
</dbReference>
<accession>A0A9P3HDI1</accession>
<feature type="compositionally biased region" description="Polar residues" evidence="3">
    <location>
        <begin position="60"/>
        <end position="70"/>
    </location>
</feature>
<dbReference type="GO" id="GO:1990414">
    <property type="term" value="P:replication-born double-strand break repair via sister chromatid exchange"/>
    <property type="evidence" value="ECO:0007669"/>
    <property type="project" value="TreeGrafter"/>
</dbReference>
<dbReference type="EMBL" id="BQFW01000009">
    <property type="protein sequence ID" value="GJJ74669.1"/>
    <property type="molecule type" value="Genomic_DNA"/>
</dbReference>
<keyword evidence="6" id="KW-1185">Reference proteome</keyword>
<dbReference type="PROSITE" id="PS50081">
    <property type="entry name" value="ZF_DAG_PE_2"/>
    <property type="match status" value="1"/>
</dbReference>
<dbReference type="Gene3D" id="3.30.60.20">
    <property type="match status" value="1"/>
</dbReference>
<feature type="compositionally biased region" description="Basic and acidic residues" evidence="3">
    <location>
        <begin position="3251"/>
        <end position="3262"/>
    </location>
</feature>
<feature type="region of interest" description="Disordered" evidence="3">
    <location>
        <begin position="1"/>
        <end position="251"/>
    </location>
</feature>
<feature type="compositionally biased region" description="Basic and acidic residues" evidence="3">
    <location>
        <begin position="124"/>
        <end position="139"/>
    </location>
</feature>
<feature type="compositionally biased region" description="Basic residues" evidence="3">
    <location>
        <begin position="3270"/>
        <end position="3287"/>
    </location>
</feature>
<feature type="compositionally biased region" description="Polar residues" evidence="3">
    <location>
        <begin position="160"/>
        <end position="177"/>
    </location>
</feature>
<feature type="compositionally biased region" description="Polar residues" evidence="3">
    <location>
        <begin position="97"/>
        <end position="109"/>
    </location>
</feature>
<feature type="region of interest" description="Disordered" evidence="3">
    <location>
        <begin position="589"/>
        <end position="630"/>
    </location>
</feature>
<proteinExistence type="predicted"/>
<dbReference type="InterPro" id="IPR002219">
    <property type="entry name" value="PKC_DAG/PE"/>
</dbReference>
<feature type="compositionally biased region" description="Polar residues" evidence="3">
    <location>
        <begin position="380"/>
        <end position="394"/>
    </location>
</feature>
<evidence type="ECO:0000256" key="2">
    <source>
        <dbReference type="ARBA" id="ARBA00022833"/>
    </source>
</evidence>
<reference evidence="5" key="2">
    <citation type="journal article" date="2022" name="Microbiol. Resour. Announc.">
        <title>Whole-Genome Sequence of Entomortierella parvispora E1425, a Mucoromycotan Fungus Associated with Burkholderiaceae-Related Endosymbiotic Bacteria.</title>
        <authorList>
            <person name="Herlambang A."/>
            <person name="Guo Y."/>
            <person name="Takashima Y."/>
            <person name="Narisawa K."/>
            <person name="Ohta H."/>
            <person name="Nishizawa T."/>
        </authorList>
    </citation>
    <scope>NUCLEOTIDE SEQUENCE</scope>
    <source>
        <strain evidence="5">E1425</strain>
    </source>
</reference>
<feature type="region of interest" description="Disordered" evidence="3">
    <location>
        <begin position="377"/>
        <end position="424"/>
    </location>
</feature>
<dbReference type="GO" id="GO:0140588">
    <property type="term" value="P:chromatin looping"/>
    <property type="evidence" value="ECO:0007669"/>
    <property type="project" value="InterPro"/>
</dbReference>
<feature type="compositionally biased region" description="Polar residues" evidence="3">
    <location>
        <begin position="212"/>
        <end position="229"/>
    </location>
</feature>
<feature type="compositionally biased region" description="Basic residues" evidence="3">
    <location>
        <begin position="2575"/>
        <end position="2588"/>
    </location>
</feature>
<feature type="compositionally biased region" description="Low complexity" evidence="3">
    <location>
        <begin position="2930"/>
        <end position="2952"/>
    </location>
</feature>
<evidence type="ECO:0000256" key="1">
    <source>
        <dbReference type="ARBA" id="ARBA00022723"/>
    </source>
</evidence>
<dbReference type="CDD" id="cd00029">
    <property type="entry name" value="C1"/>
    <property type="match status" value="1"/>
</dbReference>
<evidence type="ECO:0000256" key="3">
    <source>
        <dbReference type="SAM" id="MobiDB-lite"/>
    </source>
</evidence>
<comment type="caution">
    <text evidence="5">The sequence shown here is derived from an EMBL/GenBank/DDBJ whole genome shotgun (WGS) entry which is preliminary data.</text>
</comment>
<feature type="compositionally biased region" description="Low complexity" evidence="3">
    <location>
        <begin position="395"/>
        <end position="415"/>
    </location>
</feature>
<feature type="compositionally biased region" description="Polar residues" evidence="3">
    <location>
        <begin position="3061"/>
        <end position="3095"/>
    </location>
</feature>
<dbReference type="Proteomes" id="UP000827284">
    <property type="component" value="Unassembled WGS sequence"/>
</dbReference>
<feature type="region of interest" description="Disordered" evidence="3">
    <location>
        <begin position="2688"/>
        <end position="2710"/>
    </location>
</feature>
<feature type="compositionally biased region" description="Low complexity" evidence="3">
    <location>
        <begin position="140"/>
        <end position="152"/>
    </location>
</feature>
<protein>
    <recommendedName>
        <fullName evidence="4">Phorbol-ester/DAG-type domain-containing protein</fullName>
    </recommendedName>
</protein>
<feature type="region of interest" description="Disordered" evidence="3">
    <location>
        <begin position="1587"/>
        <end position="1611"/>
    </location>
</feature>
<feature type="region of interest" description="Disordered" evidence="3">
    <location>
        <begin position="3232"/>
        <end position="3325"/>
    </location>
</feature>
<feature type="region of interest" description="Disordered" evidence="3">
    <location>
        <begin position="2919"/>
        <end position="3128"/>
    </location>
</feature>
<keyword evidence="2" id="KW-0862">Zinc</keyword>
<dbReference type="PANTHER" id="PTHR21704:SF18">
    <property type="entry name" value="NIPPED-B-LIKE PROTEIN"/>
    <property type="match status" value="1"/>
</dbReference>
<evidence type="ECO:0000313" key="6">
    <source>
        <dbReference type="Proteomes" id="UP000827284"/>
    </source>
</evidence>
<feature type="compositionally biased region" description="Low complexity" evidence="3">
    <location>
        <begin position="601"/>
        <end position="620"/>
    </location>
</feature>
<evidence type="ECO:0000259" key="4">
    <source>
        <dbReference type="PROSITE" id="PS50081"/>
    </source>
</evidence>
<feature type="compositionally biased region" description="Low complexity" evidence="3">
    <location>
        <begin position="2964"/>
        <end position="2988"/>
    </location>
</feature>
<feature type="compositionally biased region" description="Low complexity" evidence="3">
    <location>
        <begin position="2688"/>
        <end position="2697"/>
    </location>
</feature>
<dbReference type="InterPro" id="IPR016024">
    <property type="entry name" value="ARM-type_fold"/>
</dbReference>
<feature type="compositionally biased region" description="Polar residues" evidence="3">
    <location>
        <begin position="621"/>
        <end position="630"/>
    </location>
</feature>
<feature type="region of interest" description="Disordered" evidence="3">
    <location>
        <begin position="2019"/>
        <end position="2071"/>
    </location>
</feature>
<feature type="compositionally biased region" description="Basic and acidic residues" evidence="3">
    <location>
        <begin position="2919"/>
        <end position="2928"/>
    </location>
</feature>
<feature type="compositionally biased region" description="Basic residues" evidence="3">
    <location>
        <begin position="114"/>
        <end position="123"/>
    </location>
</feature>
<feature type="compositionally biased region" description="Low complexity" evidence="3">
    <location>
        <begin position="3035"/>
        <end position="3060"/>
    </location>
</feature>
<feature type="region of interest" description="Disordered" evidence="3">
    <location>
        <begin position="2456"/>
        <end position="2591"/>
    </location>
</feature>
<dbReference type="SUPFAM" id="SSF48371">
    <property type="entry name" value="ARM repeat"/>
    <property type="match status" value="1"/>
</dbReference>
<gene>
    <name evidence="5" type="ORF">EMPS_07027</name>
</gene>
<feature type="region of interest" description="Disordered" evidence="3">
    <location>
        <begin position="769"/>
        <end position="814"/>
    </location>
</feature>
<dbReference type="InterPro" id="IPR033031">
    <property type="entry name" value="Scc2/Nipped-B"/>
</dbReference>
<feature type="compositionally biased region" description="Acidic residues" evidence="3">
    <location>
        <begin position="3237"/>
        <end position="3250"/>
    </location>
</feature>
<evidence type="ECO:0000313" key="5">
    <source>
        <dbReference type="EMBL" id="GJJ74669.1"/>
    </source>
</evidence>
<dbReference type="GO" id="GO:0003682">
    <property type="term" value="F:chromatin binding"/>
    <property type="evidence" value="ECO:0007669"/>
    <property type="project" value="TreeGrafter"/>
</dbReference>
<dbReference type="InterPro" id="IPR046349">
    <property type="entry name" value="C1-like_sf"/>
</dbReference>
<feature type="compositionally biased region" description="Polar residues" evidence="3">
    <location>
        <begin position="2989"/>
        <end position="3034"/>
    </location>
</feature>
<sequence>MNTDERSHPPHPLQENQDQGRLQTSPLPHNHQDLHQTPLPSPSLLSVPSEYTSLPPHSPQPLSFSSSLHTHSQHEFPQGEDLPGAEASKGVTPTPRIGSTGSQILSTVNEVRKRTGRRIMHKPRPLDLDHTRLHGRDSQQHSSSVSGGSAASDRPPTSAIPGSTSGSGSNIAASSEQTEPKKHRMAKFPLLHIRTDLNHPTAFRRSPPPTAVSHSSDQNNNINATKNDTSQAANASNSNNLNNESRRKEPSVWQVGLERMLKKIQRRKRAPSNLVWYAAHSTESYLSGATMESRPGAVKREIDAEVEDLYFGHDKPPQWVVDSLQGEGGDLFYSDDTVDLVMGLREYLIEATAAGWNVAELKEEIFPIASKSIFHRRNRSVSPHGSQHGSPSRTSPAMHASAPSSPGSSHGSHGSPTCSRKGSRGSMDMDFLSQNAQAARYEDEDSSYRLLDYFMAILSDIISHDCRYRVQHPRPSRPDWILHTLVLDILYYLSKALAQDHKAIYDIGMISLSAFPVFKNYALIRLLDLLTDGILPSFAASRTRQLPTVTSPPIMSPTSNTPLSPSEIRVQLDNNQTFAIQVHSPTEEQGMLSVPRQSRPSLASPQANSSRSSSTSLSRTGPTAQAQETMDTHASSLISLTLLAVLQQISFSKSPLPVAKQIQKSVGGLLKIKPDLSSDLLEVIAVVENEKVMRRALEVLWWIGRPSLGHLTIGEKFFPLDYDSILLMRQIQHEQSDPTAAVLDPRANTATSESMFSFRRGSIDDSLPRIAVPSRNDTTGSSKFRAKVPSRSTLPWRTSHNHDHPASVSNQQQPTLAPVGTDFLADHELYPYMFSTLDTLPQGGIELNACERCEVAMKGFGLHCYHCRGSLHLDCFYSIKKFAGIDCLPVGCAFDGLSRQPRNQLMYPDESGVYENFTNRTFRMRSGHHLQLVNLFSTCLCSACKLPLWGHHHQAYRCVECSQIMHLDCSGAPADCSVVSQPLALRNSFPTSIAYEDLRKSFLEFYAQLHGTWEMLQNANVVSGSYSLSPTGKSTPSQTKDRFSYEEASCSASVLTLQLELFKNGIQRGEIQVLEWIAQAGPSTGLSDSDISTSVEQMASSQFELLRMQTYFSDLVQLLLLPGQSTSAPTLFLSDFLEDQKPDQFLLFSEGYWRHLAALVKTMISEVEASQSTFSHHFFFRSSEGGSNEEDAFSIGLDSAQEKLLARHSVHSSNMSLASIFRFCMKRLDFQSSWSMEQVLQEWVKLGLLERLDGELVLFEDAVVTLPSEVEQVAGAPNVPTVQTTSFEDDRDAPQDVQRRVAIRNVHCLFPIITAIDPTSEVENLIHAVWRCLSSMDLSVNECGFLILSRQCWPDPFMSDYTAERLLGCLFHWLLLEDDQLSVIHKNYISRGKKIPGVRHGLEEQIARKKMVLGALNISGAGTDTGISGSSTATGSTAAAQKSARSNSSFSNTFGEVGSYMTGRKLLAQKFALPWLKKIMDLDPERYLEMTYRQIRILEREMASENDGVYQTETEQQQFRHDQAERYLEYITKLRQAGFLFTQFPNVLCQWLDEMEEMLEGLDMSSKAFKSMNRLFLKASSSSGSRNASGLAVSHMNPLSGDHSTPASISGNSEWRHRLKSKLHHRHQKGQSSPVSSEHVADALTDGPIPVFEPLKQQEDRNENPVGTIRMLLKGPHGQGLQRALHWLRIMVGSGVHIPFQAFMDCCDRLVDMSNTHSSPLGTPAKFQDGVAAAPEASSIAALQQAMRAKELDTLVSSLEFLEANWDYIVFSSHRMSESDTSQVLDTVLSTNREMILRIISTPLRDVDMDMLGRVKKLLKFALAILMYTWGCPIHDILVLEIAGPNKKASNTTGKQSSGFMPQHPQLHHRQQYQSLQPLVVDRESVSVSLFLSCLQSETVALQGEIIKGLAAIIDQAGRVSNMNEFVDSIHKEVVACLWGLLSPVNDHMADTVLPLLMRFNANRSSYFHKIVSRQFNDREWEVRFGALDSVFGLFSKLDDALVMKLFFQQTVSTTSRVVGTMNSKGKGADKTHHHHRHHQGSRHRPNGTNSFEPDSSQSNGTGISGSNGYGSAPGVQQPVSYVQFAPEQLQTLGPVFSFFVSSMWDREEPVRTKAKTLLKSLQPVHIGHALKAWELHFTSSGPETQQALLKLMTRLNNYFPSWKIMSYGLIFKLLTGGSLGRVFVTKSSNASLKSHATGGSWGGDDPGKGPKVRRVSSFGSLTALDKYMGSNLGSSDAGAGLQTGGSGGTHPLEQAPRSRRSSFSASMVLDAPPPRTALTSEPAPPTEPSRIQRRASVISATLSSVSGASVSNSALAADIEAQEKQLALEDDIHCSLLNLALQMVANGIEPHLDEVIQLKYLVVFYLDFEGCELLSLGQGKFQVRYGEYIPRQRVSTIHGAVEEGIYGTGLLNDPGHETFVLAICTNLQLILDRYVEIRPDNEVDPPSIYDEFRAMEMNGPGGAFDPSTMTADTPPTADRTFSATSATSSGLAKDQSRTGTNISTGQGDGGQDRKNSFFCFPRNKHRSDEDGHNDSNTGSRAGSRNHTMSSSQRYQPSHPQHYSQHGQQAPPRFQQHHHHHYRRHRHRQPLDEHAPVVGTYFVDVILRFFGSETDLSVLPTSRLKNWLELLLIVIYKYVKEVDPLQELVVVLMKRIVEMLMLKKGGSNSIGNQQQSGVPSGVSAGGSLMTTNGAAQEGNGGGGESSSYSASGEECMSEENILLAISICSTLLKRSSTMTTALLSREIMAMGKLMTKRRDDPDDPVLIRARNFLHDAFVHFMGNGLFVLVFKTQPSSSVEFFGWEQEQEVDPDLDLFYVLATVLGEDEMVPLEPTGGPGIGGPHNHNRLVHIRDQPIRDILDRVMIFRDLGPLQVSSILTNLSLYVERVHSKFTDTFMMPDMGQFLIKVTKYTAEWDLQQHQKQKEKAHQMKQSQEQKMQAMLQRQHQQQARQLYKRRASNHLFSGNTSTMTSNGSSIQQQQQQQQQQQVGPLSQMHQVQQQMDGVTSVTSGSTMAERTITPQNEAQRSNTVTLVQTESATMSSTSSDTPTPTSLTQQQASVLASRTVTPPTASNSAVGPLNRQKSTAFKSVTSNDAETEPRRTATFGKTTSAPFYHQPSSHRFHGANRQGTMVLPPASKRGPSHHWGYINPVLGMCSILMIQNPLEGHHLITAVKHVLRQALYRDRISASAMIRLVTGYCYMAELDFSLQLVNVFGEFVVEELKVSILNHGHHGTYSDEEEYTESESEEDDLRKGQPTEDGHGPGGEGQKKKKKKKRGGKHRHHPRRHEQGEKQDLFFSKKSGHGGEDDRDREMEKALAPSRSGGGAVHVGLGLSAVTAGLGVGGAGLHSHHPVGGRTKILASNFHLLHHLLIWDTDPSYNVEWTKMKWDILGTMRFPPGHPILFPGATDALRQETAAIVNDWVKP</sequence>
<feature type="compositionally biased region" description="Polar residues" evidence="3">
    <location>
        <begin position="3106"/>
        <end position="3118"/>
    </location>
</feature>
<dbReference type="GO" id="GO:0090694">
    <property type="term" value="C:Scc2-Scc4 cohesin loading complex"/>
    <property type="evidence" value="ECO:0007669"/>
    <property type="project" value="TreeGrafter"/>
</dbReference>
<name>A0A9P3HDI1_9FUNG</name>